<proteinExistence type="predicted"/>
<evidence type="ECO:0000313" key="4">
    <source>
        <dbReference type="Proteomes" id="UP000422736"/>
    </source>
</evidence>
<evidence type="ECO:0000256" key="1">
    <source>
        <dbReference type="SAM" id="MobiDB-lite"/>
    </source>
</evidence>
<gene>
    <name evidence="3" type="ORF">FIM1_4393</name>
</gene>
<sequence>MAFFHHNPVFDFFHRVMRKPSSIVMWLFSGLIVASTLATIWSLPAVPDTSKSTSRESSSDSKSKSKDALPHSKKT</sequence>
<feature type="compositionally biased region" description="Basic and acidic residues" evidence="1">
    <location>
        <begin position="53"/>
        <end position="75"/>
    </location>
</feature>
<feature type="transmembrane region" description="Helical" evidence="2">
    <location>
        <begin position="23"/>
        <end position="43"/>
    </location>
</feature>
<keyword evidence="2" id="KW-0472">Membrane</keyword>
<accession>A0ABX6F0E9</accession>
<evidence type="ECO:0000313" key="3">
    <source>
        <dbReference type="EMBL" id="QGN18075.1"/>
    </source>
</evidence>
<keyword evidence="2" id="KW-1133">Transmembrane helix</keyword>
<keyword evidence="4" id="KW-1185">Reference proteome</keyword>
<evidence type="ECO:0000256" key="2">
    <source>
        <dbReference type="SAM" id="Phobius"/>
    </source>
</evidence>
<dbReference type="EMBL" id="CP015061">
    <property type="protein sequence ID" value="QGN18075.1"/>
    <property type="molecule type" value="Genomic_DNA"/>
</dbReference>
<dbReference type="Proteomes" id="UP000422736">
    <property type="component" value="Chromosome 7"/>
</dbReference>
<feature type="region of interest" description="Disordered" evidence="1">
    <location>
        <begin position="46"/>
        <end position="75"/>
    </location>
</feature>
<name>A0ABX6F0E9_KLUMA</name>
<organism evidence="3 4">
    <name type="scientific">Kluyveromyces marxianus</name>
    <name type="common">Yeast</name>
    <name type="synonym">Candida kefyr</name>
    <dbReference type="NCBI Taxonomy" id="4911"/>
    <lineage>
        <taxon>Eukaryota</taxon>
        <taxon>Fungi</taxon>
        <taxon>Dikarya</taxon>
        <taxon>Ascomycota</taxon>
        <taxon>Saccharomycotina</taxon>
        <taxon>Saccharomycetes</taxon>
        <taxon>Saccharomycetales</taxon>
        <taxon>Saccharomycetaceae</taxon>
        <taxon>Kluyveromyces</taxon>
    </lineage>
</organism>
<keyword evidence="2" id="KW-0812">Transmembrane</keyword>
<protein>
    <submittedName>
        <fullName evidence="3">Protein YBL039W-B</fullName>
    </submittedName>
</protein>
<reference evidence="3 4" key="1">
    <citation type="submission" date="2016-03" db="EMBL/GenBank/DDBJ databases">
        <title>How can Kluyveromyces marxianus grow so fast - potential evolutionary course in Saccharomyces Complex revealed by comparative genomics.</title>
        <authorList>
            <person name="Mo W."/>
            <person name="Lu W."/>
            <person name="Yang X."/>
            <person name="Qi J."/>
            <person name="Lv H."/>
        </authorList>
    </citation>
    <scope>NUCLEOTIDE SEQUENCE [LARGE SCALE GENOMIC DNA]</scope>
    <source>
        <strain evidence="3 4">FIM1</strain>
    </source>
</reference>